<organism evidence="1 2">
    <name type="scientific">Micromonospora sagamiensis</name>
    <dbReference type="NCBI Taxonomy" id="47875"/>
    <lineage>
        <taxon>Bacteria</taxon>
        <taxon>Bacillati</taxon>
        <taxon>Actinomycetota</taxon>
        <taxon>Actinomycetes</taxon>
        <taxon>Micromonosporales</taxon>
        <taxon>Micromonosporaceae</taxon>
        <taxon>Micromonospora</taxon>
    </lineage>
</organism>
<evidence type="ECO:0000313" key="2">
    <source>
        <dbReference type="Proteomes" id="UP000319728"/>
    </source>
</evidence>
<sequence>MPWWRSVQRDDILTHTDEEIRRNVETNFLGPLFLARAFTPILSAKGGNTAIKAGLSAPLEAVYPQLATTK</sequence>
<dbReference type="AlphaFoldDB" id="A0A562WGC6"/>
<reference evidence="1 2" key="1">
    <citation type="submission" date="2019-07" db="EMBL/GenBank/DDBJ databases">
        <title>R&amp;d 2014.</title>
        <authorList>
            <person name="Klenk H.-P."/>
        </authorList>
    </citation>
    <scope>NUCLEOTIDE SEQUENCE [LARGE SCALE GENOMIC DNA]</scope>
    <source>
        <strain evidence="1 2">DSM 43912</strain>
    </source>
</reference>
<gene>
    <name evidence="1" type="ORF">JD81_02730</name>
</gene>
<dbReference type="Proteomes" id="UP000319728">
    <property type="component" value="Unassembled WGS sequence"/>
</dbReference>
<dbReference type="InterPro" id="IPR036291">
    <property type="entry name" value="NAD(P)-bd_dom_sf"/>
</dbReference>
<evidence type="ECO:0000313" key="1">
    <source>
        <dbReference type="EMBL" id="TWJ29222.1"/>
    </source>
</evidence>
<name>A0A562WGC6_9ACTN</name>
<dbReference type="RefSeq" id="WP_198501131.1">
    <property type="nucleotide sequence ID" value="NZ_AP023438.1"/>
</dbReference>
<accession>A0A562WGC6</accession>
<keyword evidence="2" id="KW-1185">Reference proteome</keyword>
<comment type="caution">
    <text evidence="1">The sequence shown here is derived from an EMBL/GenBank/DDBJ whole genome shotgun (WGS) entry which is preliminary data.</text>
</comment>
<dbReference type="SUPFAM" id="SSF51735">
    <property type="entry name" value="NAD(P)-binding Rossmann-fold domains"/>
    <property type="match status" value="1"/>
</dbReference>
<protein>
    <submittedName>
        <fullName evidence="1">Uncharacterized protein</fullName>
    </submittedName>
</protein>
<dbReference type="EMBL" id="VLLP01000001">
    <property type="protein sequence ID" value="TWJ29222.1"/>
    <property type="molecule type" value="Genomic_DNA"/>
</dbReference>
<proteinExistence type="predicted"/>